<reference evidence="3" key="1">
    <citation type="journal article" date="2020" name="bioRxiv">
        <title>Chromosome-level reference genome of the European wasp spider Argiope bruennichi: a resource for studies on range expansion and evolutionary adaptation.</title>
        <authorList>
            <person name="Sheffer M.M."/>
            <person name="Hoppe A."/>
            <person name="Krehenwinkel H."/>
            <person name="Uhl G."/>
            <person name="Kuss A.W."/>
            <person name="Jensen L."/>
            <person name="Jensen C."/>
            <person name="Gillespie R.G."/>
            <person name="Hoff K.J."/>
            <person name="Prost S."/>
        </authorList>
    </citation>
    <scope>NUCLEOTIDE SEQUENCE</scope>
</reference>
<sequence length="196" mass="22395">MIFPDLIALLYCTLCKGCSAKIINLINGIQKIPIEDFGSSQQMEILRRKAELDDILSNIQDIFSVPSLLIIAKNFLSCATVIGWQLYYHSKSYRSHGVIGSVFNGVNSFGSLAVVLWFAGGIPIQLHKLKEAFYRKERQRLYFFQKKGLLHLRKELFEVTEFCFTGCDIISFKRRTLLTIIGTLLTYTVLIINMKD</sequence>
<evidence type="ECO:0000313" key="4">
    <source>
        <dbReference type="Proteomes" id="UP000807504"/>
    </source>
</evidence>
<dbReference type="Proteomes" id="UP000807504">
    <property type="component" value="Unassembled WGS sequence"/>
</dbReference>
<reference evidence="3" key="2">
    <citation type="submission" date="2020-06" db="EMBL/GenBank/DDBJ databases">
        <authorList>
            <person name="Sheffer M."/>
        </authorList>
    </citation>
    <scope>NUCLEOTIDE SEQUENCE</scope>
</reference>
<feature type="chain" id="PRO_5035729371" evidence="2">
    <location>
        <begin position="21"/>
        <end position="196"/>
    </location>
</feature>
<proteinExistence type="predicted"/>
<keyword evidence="1" id="KW-0812">Transmembrane</keyword>
<feature type="signal peptide" evidence="2">
    <location>
        <begin position="1"/>
        <end position="20"/>
    </location>
</feature>
<name>A0A8T0F9X0_ARGBR</name>
<dbReference type="AlphaFoldDB" id="A0A8T0F9X0"/>
<feature type="transmembrane region" description="Helical" evidence="1">
    <location>
        <begin position="108"/>
        <end position="126"/>
    </location>
</feature>
<keyword evidence="1" id="KW-0472">Membrane</keyword>
<keyword evidence="1" id="KW-1133">Transmembrane helix</keyword>
<keyword evidence="4" id="KW-1185">Reference proteome</keyword>
<evidence type="ECO:0000256" key="1">
    <source>
        <dbReference type="SAM" id="Phobius"/>
    </source>
</evidence>
<feature type="transmembrane region" description="Helical" evidence="1">
    <location>
        <begin position="176"/>
        <end position="194"/>
    </location>
</feature>
<comment type="caution">
    <text evidence="3">The sequence shown here is derived from an EMBL/GenBank/DDBJ whole genome shotgun (WGS) entry which is preliminary data.</text>
</comment>
<accession>A0A8T0F9X0</accession>
<feature type="transmembrane region" description="Helical" evidence="1">
    <location>
        <begin position="68"/>
        <end position="88"/>
    </location>
</feature>
<dbReference type="EMBL" id="JABXBU010000015">
    <property type="protein sequence ID" value="KAF8787976.1"/>
    <property type="molecule type" value="Genomic_DNA"/>
</dbReference>
<evidence type="ECO:0000256" key="2">
    <source>
        <dbReference type="SAM" id="SignalP"/>
    </source>
</evidence>
<organism evidence="3 4">
    <name type="scientific">Argiope bruennichi</name>
    <name type="common">Wasp spider</name>
    <name type="synonym">Aranea bruennichi</name>
    <dbReference type="NCBI Taxonomy" id="94029"/>
    <lineage>
        <taxon>Eukaryota</taxon>
        <taxon>Metazoa</taxon>
        <taxon>Ecdysozoa</taxon>
        <taxon>Arthropoda</taxon>
        <taxon>Chelicerata</taxon>
        <taxon>Arachnida</taxon>
        <taxon>Araneae</taxon>
        <taxon>Araneomorphae</taxon>
        <taxon>Entelegynae</taxon>
        <taxon>Araneoidea</taxon>
        <taxon>Araneidae</taxon>
        <taxon>Argiope</taxon>
    </lineage>
</organism>
<evidence type="ECO:0000313" key="3">
    <source>
        <dbReference type="EMBL" id="KAF8787976.1"/>
    </source>
</evidence>
<keyword evidence="2" id="KW-0732">Signal</keyword>
<protein>
    <submittedName>
        <fullName evidence="3">Uncharacterized protein</fullName>
    </submittedName>
</protein>
<gene>
    <name evidence="3" type="ORF">HNY73_009519</name>
</gene>